<feature type="region of interest" description="Disordered" evidence="1">
    <location>
        <begin position="1"/>
        <end position="67"/>
    </location>
</feature>
<organism evidence="2 3">
    <name type="scientific">Aulographum hederae CBS 113979</name>
    <dbReference type="NCBI Taxonomy" id="1176131"/>
    <lineage>
        <taxon>Eukaryota</taxon>
        <taxon>Fungi</taxon>
        <taxon>Dikarya</taxon>
        <taxon>Ascomycota</taxon>
        <taxon>Pezizomycotina</taxon>
        <taxon>Dothideomycetes</taxon>
        <taxon>Pleosporomycetidae</taxon>
        <taxon>Aulographales</taxon>
        <taxon>Aulographaceae</taxon>
    </lineage>
</organism>
<name>A0A6G1H1A6_9PEZI</name>
<protein>
    <submittedName>
        <fullName evidence="2">Uncharacterized protein</fullName>
    </submittedName>
</protein>
<keyword evidence="3" id="KW-1185">Reference proteome</keyword>
<evidence type="ECO:0000256" key="1">
    <source>
        <dbReference type="SAM" id="MobiDB-lite"/>
    </source>
</evidence>
<evidence type="ECO:0000313" key="2">
    <source>
        <dbReference type="EMBL" id="KAF1986758.1"/>
    </source>
</evidence>
<feature type="compositionally biased region" description="Low complexity" evidence="1">
    <location>
        <begin position="39"/>
        <end position="57"/>
    </location>
</feature>
<gene>
    <name evidence="2" type="ORF">K402DRAFT_420825</name>
</gene>
<dbReference type="AlphaFoldDB" id="A0A6G1H1A6"/>
<dbReference type="EMBL" id="ML977155">
    <property type="protein sequence ID" value="KAF1986758.1"/>
    <property type="molecule type" value="Genomic_DNA"/>
</dbReference>
<accession>A0A6G1H1A6</accession>
<sequence>MSSHSVALSQQPVPHDPVAASSAITKSEHMRPTKAARTQLQLQLQQQHRQQSQPQQLVKQRRRQPPKLVILSKQRAPTEPKNIAELALAYNAGPYVTQLATWTARWSQNMVDYLCGFVQRNAVSVEKVMSAVGRVKRSLHTVEQLESVLKPLAMGYRVGGNSKAS</sequence>
<reference evidence="2" key="1">
    <citation type="journal article" date="2020" name="Stud. Mycol.">
        <title>101 Dothideomycetes genomes: a test case for predicting lifestyles and emergence of pathogens.</title>
        <authorList>
            <person name="Haridas S."/>
            <person name="Albert R."/>
            <person name="Binder M."/>
            <person name="Bloem J."/>
            <person name="Labutti K."/>
            <person name="Salamov A."/>
            <person name="Andreopoulos B."/>
            <person name="Baker S."/>
            <person name="Barry K."/>
            <person name="Bills G."/>
            <person name="Bluhm B."/>
            <person name="Cannon C."/>
            <person name="Castanera R."/>
            <person name="Culley D."/>
            <person name="Daum C."/>
            <person name="Ezra D."/>
            <person name="Gonzalez J."/>
            <person name="Henrissat B."/>
            <person name="Kuo A."/>
            <person name="Liang C."/>
            <person name="Lipzen A."/>
            <person name="Lutzoni F."/>
            <person name="Magnuson J."/>
            <person name="Mondo S."/>
            <person name="Nolan M."/>
            <person name="Ohm R."/>
            <person name="Pangilinan J."/>
            <person name="Park H.-J."/>
            <person name="Ramirez L."/>
            <person name="Alfaro M."/>
            <person name="Sun H."/>
            <person name="Tritt A."/>
            <person name="Yoshinaga Y."/>
            <person name="Zwiers L.-H."/>
            <person name="Turgeon B."/>
            <person name="Goodwin S."/>
            <person name="Spatafora J."/>
            <person name="Crous P."/>
            <person name="Grigoriev I."/>
        </authorList>
    </citation>
    <scope>NUCLEOTIDE SEQUENCE</scope>
    <source>
        <strain evidence="2">CBS 113979</strain>
    </source>
</reference>
<proteinExistence type="predicted"/>
<evidence type="ECO:0000313" key="3">
    <source>
        <dbReference type="Proteomes" id="UP000800041"/>
    </source>
</evidence>
<dbReference type="Proteomes" id="UP000800041">
    <property type="component" value="Unassembled WGS sequence"/>
</dbReference>
<feature type="compositionally biased region" description="Polar residues" evidence="1">
    <location>
        <begin position="1"/>
        <end position="12"/>
    </location>
</feature>